<keyword evidence="1" id="KW-0812">Transmembrane</keyword>
<sequence length="78" mass="8776">MMNICKSANISVIIAQYVATLVVRINKKNKDNINVNAASITRKLKLLIVNGLANVWTTIIKFIINNKLRIIILMVNLL</sequence>
<dbReference type="Proteomes" id="UP000321040">
    <property type="component" value="Unassembled WGS sequence"/>
</dbReference>
<evidence type="ECO:0000256" key="1">
    <source>
        <dbReference type="SAM" id="Phobius"/>
    </source>
</evidence>
<keyword evidence="1" id="KW-0472">Membrane</keyword>
<gene>
    <name evidence="2" type="ORF">SKL01_16560</name>
</gene>
<comment type="caution">
    <text evidence="2">The sequence shown here is derived from an EMBL/GenBank/DDBJ whole genome shotgun (WGS) entry which is preliminary data.</text>
</comment>
<name>A0ABQ0XM11_9STAP</name>
<protein>
    <submittedName>
        <fullName evidence="2">Uncharacterized protein</fullName>
    </submittedName>
</protein>
<dbReference type="EMBL" id="BKAQ01000013">
    <property type="protein sequence ID" value="GEP82478.1"/>
    <property type="molecule type" value="Genomic_DNA"/>
</dbReference>
<feature type="transmembrane region" description="Helical" evidence="1">
    <location>
        <begin position="46"/>
        <end position="64"/>
    </location>
</feature>
<reference evidence="2 3" key="1">
    <citation type="submission" date="2019-07" db="EMBL/GenBank/DDBJ databases">
        <title>Whole genome shotgun sequence of Staphylococcus kloosii NBRC 109624.</title>
        <authorList>
            <person name="Hosoyama A."/>
            <person name="Uohara A."/>
            <person name="Ohji S."/>
            <person name="Ichikawa N."/>
        </authorList>
    </citation>
    <scope>NUCLEOTIDE SEQUENCE [LARGE SCALE GENOMIC DNA]</scope>
    <source>
        <strain evidence="2 3">NBRC 109624</strain>
    </source>
</reference>
<organism evidence="2 3">
    <name type="scientific">Staphylococcus kloosii</name>
    <dbReference type="NCBI Taxonomy" id="29384"/>
    <lineage>
        <taxon>Bacteria</taxon>
        <taxon>Bacillati</taxon>
        <taxon>Bacillota</taxon>
        <taxon>Bacilli</taxon>
        <taxon>Bacillales</taxon>
        <taxon>Staphylococcaceae</taxon>
        <taxon>Staphylococcus</taxon>
    </lineage>
</organism>
<evidence type="ECO:0000313" key="2">
    <source>
        <dbReference type="EMBL" id="GEP82478.1"/>
    </source>
</evidence>
<keyword evidence="3" id="KW-1185">Reference proteome</keyword>
<accession>A0ABQ0XM11</accession>
<feature type="transmembrane region" description="Helical" evidence="1">
    <location>
        <begin position="7"/>
        <end position="26"/>
    </location>
</feature>
<keyword evidence="1" id="KW-1133">Transmembrane helix</keyword>
<proteinExistence type="predicted"/>
<evidence type="ECO:0000313" key="3">
    <source>
        <dbReference type="Proteomes" id="UP000321040"/>
    </source>
</evidence>